<dbReference type="EMBL" id="GG693860">
    <property type="protein sequence ID" value="EES53542.1"/>
    <property type="molecule type" value="Genomic_DNA"/>
</dbReference>
<dbReference type="PIRSF" id="PIRSF002191">
    <property type="entry name" value="Ribosomal_L19"/>
    <property type="match status" value="1"/>
</dbReference>
<dbReference type="PANTHER" id="PTHR15680">
    <property type="entry name" value="RIBOSOMAL PROTEIN L19"/>
    <property type="match status" value="1"/>
</dbReference>
<evidence type="ECO:0000256" key="5">
    <source>
        <dbReference type="HAMAP-Rule" id="MF_00402"/>
    </source>
</evidence>
<dbReference type="InterPro" id="IPR038657">
    <property type="entry name" value="Ribosomal_bL19_sf"/>
</dbReference>
<comment type="function">
    <text evidence="5 6">This protein is located at the 30S-50S ribosomal subunit interface and may play a role in the structure and function of the aminoacyl-tRNA binding site.</text>
</comment>
<dbReference type="Pfam" id="PF01245">
    <property type="entry name" value="Ribosomal_L19"/>
    <property type="match status" value="1"/>
</dbReference>
<dbReference type="Gene3D" id="2.30.30.790">
    <property type="match status" value="1"/>
</dbReference>
<dbReference type="FunFam" id="2.30.30.790:FF:000001">
    <property type="entry name" value="50S ribosomal protein L19"/>
    <property type="match status" value="1"/>
</dbReference>
<dbReference type="HAMAP" id="MF_00402">
    <property type="entry name" value="Ribosomal_bL19"/>
    <property type="match status" value="1"/>
</dbReference>
<dbReference type="PRINTS" id="PR00061">
    <property type="entry name" value="RIBOSOMALL19"/>
</dbReference>
<proteinExistence type="inferred from homology"/>
<dbReference type="InterPro" id="IPR001857">
    <property type="entry name" value="Ribosomal_bL19"/>
</dbReference>
<dbReference type="InterPro" id="IPR008991">
    <property type="entry name" value="Translation_prot_SH3-like_sf"/>
</dbReference>
<keyword evidence="3 5" id="KW-0687">Ribonucleoprotein</keyword>
<evidence type="ECO:0000256" key="2">
    <source>
        <dbReference type="ARBA" id="ARBA00022980"/>
    </source>
</evidence>
<protein>
    <recommendedName>
        <fullName evidence="4 5">Large ribosomal subunit protein bL19</fullName>
    </recommendedName>
</protein>
<name>C6HV28_9BACT</name>
<evidence type="ECO:0000256" key="4">
    <source>
        <dbReference type="ARBA" id="ARBA00035171"/>
    </source>
</evidence>
<gene>
    <name evidence="5" type="primary">rplS</name>
    <name evidence="7" type="ORF">UBAL3_78220008</name>
</gene>
<dbReference type="GO" id="GO:0022625">
    <property type="term" value="C:cytosolic large ribosomal subunit"/>
    <property type="evidence" value="ECO:0007669"/>
    <property type="project" value="TreeGrafter"/>
</dbReference>
<dbReference type="NCBIfam" id="TIGR01024">
    <property type="entry name" value="rplS_bact"/>
    <property type="match status" value="1"/>
</dbReference>
<keyword evidence="8" id="KW-1185">Reference proteome</keyword>
<dbReference type="GO" id="GO:0003735">
    <property type="term" value="F:structural constituent of ribosome"/>
    <property type="evidence" value="ECO:0007669"/>
    <property type="project" value="InterPro"/>
</dbReference>
<evidence type="ECO:0000256" key="6">
    <source>
        <dbReference type="RuleBase" id="RU000559"/>
    </source>
</evidence>
<keyword evidence="2 5" id="KW-0689">Ribosomal protein</keyword>
<organism evidence="7 8">
    <name type="scientific">Leptospirillum ferrodiazotrophum</name>
    <dbReference type="NCBI Taxonomy" id="412449"/>
    <lineage>
        <taxon>Bacteria</taxon>
        <taxon>Pseudomonadati</taxon>
        <taxon>Nitrospirota</taxon>
        <taxon>Nitrospiria</taxon>
        <taxon>Nitrospirales</taxon>
        <taxon>Nitrospiraceae</taxon>
        <taxon>Leptospirillum</taxon>
    </lineage>
</organism>
<sequence length="116" mass="13148">MQVLDQVEQLFMKETTPAVNVGDTVRVHSKVVEGEKERIQVFEGVVIGLRGGGTRAMMTVRKISFGVGVERTFPLHSPQVIKIDRVRSGRVRRAKLYFLRDKKGKAARLKEVKNEE</sequence>
<reference evidence="7 8" key="1">
    <citation type="journal article" date="2009" name="Appl. Environ. Microbiol.">
        <title>Community genomic and proteomic analyses of chemoautotrophic iron-oxidizing "Leptospirillum rubarum" (Group II) and "Leptospirillum ferrodiazotrophum" (Group III) bacteria in acid mine drainage biofilms.</title>
        <authorList>
            <person name="Goltsman D.S."/>
            <person name="Denef V.J."/>
            <person name="Singer S.W."/>
            <person name="VerBerkmoes N.C."/>
            <person name="Lefsrud M."/>
            <person name="Mueller R.S."/>
            <person name="Dick G.J."/>
            <person name="Sun C.L."/>
            <person name="Wheeler K.E."/>
            <person name="Zemla A."/>
            <person name="Baker B.J."/>
            <person name="Hauser L."/>
            <person name="Land M."/>
            <person name="Shah M.B."/>
            <person name="Thelen M.P."/>
            <person name="Hettich R.L."/>
            <person name="Banfield J.F."/>
        </authorList>
    </citation>
    <scope>NUCLEOTIDE SEQUENCE [LARGE SCALE GENOMIC DNA]</scope>
</reference>
<accession>C6HV28</accession>
<comment type="similarity">
    <text evidence="1 5 6">Belongs to the bacterial ribosomal protein bL19 family.</text>
</comment>
<dbReference type="AlphaFoldDB" id="C6HV28"/>
<evidence type="ECO:0000256" key="3">
    <source>
        <dbReference type="ARBA" id="ARBA00023274"/>
    </source>
</evidence>
<dbReference type="GO" id="GO:0006412">
    <property type="term" value="P:translation"/>
    <property type="evidence" value="ECO:0007669"/>
    <property type="project" value="UniProtKB-UniRule"/>
</dbReference>
<dbReference type="Proteomes" id="UP000009374">
    <property type="component" value="Unassembled WGS sequence"/>
</dbReference>
<dbReference type="SUPFAM" id="SSF50104">
    <property type="entry name" value="Translation proteins SH3-like domain"/>
    <property type="match status" value="1"/>
</dbReference>
<evidence type="ECO:0000313" key="8">
    <source>
        <dbReference type="Proteomes" id="UP000009374"/>
    </source>
</evidence>
<dbReference type="PANTHER" id="PTHR15680:SF9">
    <property type="entry name" value="LARGE RIBOSOMAL SUBUNIT PROTEIN BL19M"/>
    <property type="match status" value="1"/>
</dbReference>
<evidence type="ECO:0000313" key="7">
    <source>
        <dbReference type="EMBL" id="EES53542.1"/>
    </source>
</evidence>
<evidence type="ECO:0000256" key="1">
    <source>
        <dbReference type="ARBA" id="ARBA00005781"/>
    </source>
</evidence>